<reference evidence="5 6" key="1">
    <citation type="submission" date="2018-03" db="EMBL/GenBank/DDBJ databases">
        <title>Genomic Encyclopedia of Archaeal and Bacterial Type Strains, Phase II (KMG-II): from individual species to whole genera.</title>
        <authorList>
            <person name="Goeker M."/>
        </authorList>
    </citation>
    <scope>NUCLEOTIDE SEQUENCE [LARGE SCALE GENOMIC DNA]</scope>
    <source>
        <strain evidence="5 6">DSM 17586</strain>
    </source>
</reference>
<dbReference type="Pfam" id="PF02682">
    <property type="entry name" value="CT_C_D"/>
    <property type="match status" value="1"/>
</dbReference>
<proteinExistence type="predicted"/>
<accession>A0A2P8EK09</accession>
<evidence type="ECO:0000256" key="3">
    <source>
        <dbReference type="ARBA" id="ARBA00022840"/>
    </source>
</evidence>
<dbReference type="Gene3D" id="3.30.1360.40">
    <property type="match status" value="1"/>
</dbReference>
<keyword evidence="6" id="KW-1185">Reference proteome</keyword>
<dbReference type="NCBIfam" id="TIGR00370">
    <property type="entry name" value="5-oxoprolinase subunit PxpB"/>
    <property type="match status" value="1"/>
</dbReference>
<dbReference type="PANTHER" id="PTHR34698">
    <property type="entry name" value="5-OXOPROLINASE SUBUNIT B"/>
    <property type="match status" value="1"/>
</dbReference>
<dbReference type="GO" id="GO:0005524">
    <property type="term" value="F:ATP binding"/>
    <property type="evidence" value="ECO:0007669"/>
    <property type="project" value="UniProtKB-KW"/>
</dbReference>
<evidence type="ECO:0000256" key="1">
    <source>
        <dbReference type="ARBA" id="ARBA00022741"/>
    </source>
</evidence>
<feature type="domain" description="Carboxyltransferase" evidence="4">
    <location>
        <begin position="4"/>
        <end position="205"/>
    </location>
</feature>
<dbReference type="InterPro" id="IPR029000">
    <property type="entry name" value="Cyclophilin-like_dom_sf"/>
</dbReference>
<dbReference type="Gene3D" id="2.40.100.10">
    <property type="entry name" value="Cyclophilin-like"/>
    <property type="match status" value="1"/>
</dbReference>
<dbReference type="PANTHER" id="PTHR34698:SF2">
    <property type="entry name" value="5-OXOPROLINASE SUBUNIT B"/>
    <property type="match status" value="1"/>
</dbReference>
<name>A0A2P8EK09_9GAMM</name>
<dbReference type="Proteomes" id="UP000242133">
    <property type="component" value="Unassembled WGS sequence"/>
</dbReference>
<dbReference type="OrthoDB" id="9778567at2"/>
<keyword evidence="1" id="KW-0547">Nucleotide-binding</keyword>
<evidence type="ECO:0000259" key="4">
    <source>
        <dbReference type="SMART" id="SM00796"/>
    </source>
</evidence>
<dbReference type="SMART" id="SM00796">
    <property type="entry name" value="AHS1"/>
    <property type="match status" value="1"/>
</dbReference>
<gene>
    <name evidence="5" type="ORF">CLV44_12924</name>
</gene>
<organism evidence="5 6">
    <name type="scientific">Marinobacterium halophilum</name>
    <dbReference type="NCBI Taxonomy" id="267374"/>
    <lineage>
        <taxon>Bacteria</taxon>
        <taxon>Pseudomonadati</taxon>
        <taxon>Pseudomonadota</taxon>
        <taxon>Gammaproteobacteria</taxon>
        <taxon>Oceanospirillales</taxon>
        <taxon>Oceanospirillaceae</taxon>
        <taxon>Marinobacterium</taxon>
    </lineage>
</organism>
<keyword evidence="3" id="KW-0067">ATP-binding</keyword>
<protein>
    <submittedName>
        <fullName evidence="5">KipI family sensor histidine kinase inhibitor</fullName>
    </submittedName>
</protein>
<evidence type="ECO:0000313" key="6">
    <source>
        <dbReference type="Proteomes" id="UP000242133"/>
    </source>
</evidence>
<evidence type="ECO:0000313" key="5">
    <source>
        <dbReference type="EMBL" id="PSL09805.1"/>
    </source>
</evidence>
<dbReference type="EMBL" id="PYGI01000029">
    <property type="protein sequence ID" value="PSL09805.1"/>
    <property type="molecule type" value="Genomic_DNA"/>
</dbReference>
<evidence type="ECO:0000256" key="2">
    <source>
        <dbReference type="ARBA" id="ARBA00022801"/>
    </source>
</evidence>
<dbReference type="SUPFAM" id="SSF160467">
    <property type="entry name" value="PH0987 N-terminal domain-like"/>
    <property type="match status" value="1"/>
</dbReference>
<dbReference type="GO" id="GO:0016787">
    <property type="term" value="F:hydrolase activity"/>
    <property type="evidence" value="ECO:0007669"/>
    <property type="project" value="UniProtKB-KW"/>
</dbReference>
<sequence>MIHWSIDNAGPDALLIRFGQQIDTALVPVIRAVSDQLAQALGPIVRDLVPSYTTLMLVYDPVQIDFAHLVQRINSLLAHLEVTSAEVGHLVEIPVYYGIEVGPDLERVAQLHNISIDDVIRLHTARDYHVFAIGFAPGFAYMGEVDPALRTPRLETPRTQVPVGSVALADQQTAVYPVVSPGGWNILGRTPVKMFDPERADLCPVATGDRVRFVPISRAAFLAAGGML</sequence>
<comment type="caution">
    <text evidence="5">The sequence shown here is derived from an EMBL/GenBank/DDBJ whole genome shotgun (WGS) entry which is preliminary data.</text>
</comment>
<dbReference type="InterPro" id="IPR010016">
    <property type="entry name" value="PxpB"/>
</dbReference>
<dbReference type="SUPFAM" id="SSF50891">
    <property type="entry name" value="Cyclophilin-like"/>
    <property type="match status" value="1"/>
</dbReference>
<dbReference type="InterPro" id="IPR003833">
    <property type="entry name" value="CT_C_D"/>
</dbReference>
<dbReference type="RefSeq" id="WP_106593218.1">
    <property type="nucleotide sequence ID" value="NZ_PYGI01000029.1"/>
</dbReference>
<keyword evidence="2" id="KW-0378">Hydrolase</keyword>
<dbReference type="AlphaFoldDB" id="A0A2P8EK09"/>